<dbReference type="PATRIC" id="fig|1134510.3.peg.167"/>
<accession>A0A067WC16</accession>
<dbReference type="AlphaFoldDB" id="A0A067WC16"/>
<sequence length="61" mass="7034">MAVSLYHSRVLHKCHREKSLGALRDNSLKQARELVTQWHSVLREGRDPLKNAINKSVRDNA</sequence>
<dbReference type="EMBL" id="AHPL01000002">
    <property type="protein sequence ID" value="KEC56466.1"/>
    <property type="molecule type" value="Genomic_DNA"/>
</dbReference>
<dbReference type="InterPro" id="IPR038488">
    <property type="entry name" value="Integrase_DNA-bd_sf"/>
</dbReference>
<dbReference type="Proteomes" id="UP000027015">
    <property type="component" value="Unassembled WGS sequence"/>
</dbReference>
<dbReference type="STRING" id="1134510.O9A_00120"/>
<keyword evidence="2" id="KW-1185">Reference proteome</keyword>
<dbReference type="HOGENOM" id="CLU_2913124_0_0_5"/>
<evidence type="ECO:0000313" key="2">
    <source>
        <dbReference type="Proteomes" id="UP000027015"/>
    </source>
</evidence>
<comment type="caution">
    <text evidence="1">The sequence shown here is derived from an EMBL/GenBank/DDBJ whole genome shotgun (WGS) entry which is preliminary data.</text>
</comment>
<organism evidence="1 2">
    <name type="scientific">Bartonella koehlerae C-29</name>
    <dbReference type="NCBI Taxonomy" id="1134510"/>
    <lineage>
        <taxon>Bacteria</taxon>
        <taxon>Pseudomonadati</taxon>
        <taxon>Pseudomonadota</taxon>
        <taxon>Alphaproteobacteria</taxon>
        <taxon>Hyphomicrobiales</taxon>
        <taxon>Bartonellaceae</taxon>
        <taxon>Bartonella</taxon>
    </lineage>
</organism>
<protein>
    <submittedName>
        <fullName evidence="1">Uncharacterized protein</fullName>
    </submittedName>
</protein>
<gene>
    <name evidence="1" type="ORF">O9A_00120</name>
</gene>
<dbReference type="Gene3D" id="3.30.160.390">
    <property type="entry name" value="Integrase, DNA-binding domain"/>
    <property type="match status" value="1"/>
</dbReference>
<evidence type="ECO:0000313" key="1">
    <source>
        <dbReference type="EMBL" id="KEC56466.1"/>
    </source>
</evidence>
<proteinExistence type="predicted"/>
<reference evidence="1 2" key="1">
    <citation type="submission" date="2012-04" db="EMBL/GenBank/DDBJ databases">
        <title>The Genome Sequence of Bartonella koehlerae C-29.</title>
        <authorList>
            <consortium name="The Broad Institute Genome Sequencing Platform"/>
            <consortium name="The Broad Institute Genome Sequencing Center for Infectious Disease"/>
            <person name="Feldgarden M."/>
            <person name="Kirby J."/>
            <person name="Kosoy M."/>
            <person name="Birtles R."/>
            <person name="Probert W.S."/>
            <person name="Chiaraviglio L."/>
            <person name="Walker B."/>
            <person name="Young S.K."/>
            <person name="Zeng Q."/>
            <person name="Gargeya S."/>
            <person name="Fitzgerald M."/>
            <person name="Haas B."/>
            <person name="Abouelleil A."/>
            <person name="Alvarado L."/>
            <person name="Arachchi H.M."/>
            <person name="Berlin A.M."/>
            <person name="Chapman S.B."/>
            <person name="Goldberg J."/>
            <person name="Griggs A."/>
            <person name="Gujja S."/>
            <person name="Hansen M."/>
            <person name="Howarth C."/>
            <person name="Imamovic A."/>
            <person name="Larimer J."/>
            <person name="McCowen C."/>
            <person name="Montmayeur A."/>
            <person name="Murphy C."/>
            <person name="Neiman D."/>
            <person name="Pearson M."/>
            <person name="Priest M."/>
            <person name="Roberts A."/>
            <person name="Saif S."/>
            <person name="Shea T."/>
            <person name="Sisk P."/>
            <person name="Sykes S."/>
            <person name="Wortman J."/>
            <person name="Nusbaum C."/>
            <person name="Birren B."/>
        </authorList>
    </citation>
    <scope>NUCLEOTIDE SEQUENCE [LARGE SCALE GENOMIC DNA]</scope>
    <source>
        <strain evidence="1 2">C-29</strain>
    </source>
</reference>
<name>A0A067WC16_9HYPH</name>